<evidence type="ECO:0000259" key="4">
    <source>
        <dbReference type="PROSITE" id="PS50893"/>
    </source>
</evidence>
<dbReference type="Pfam" id="PF00005">
    <property type="entry name" value="ABC_tran"/>
    <property type="match status" value="1"/>
</dbReference>
<dbReference type="GO" id="GO:0005524">
    <property type="term" value="F:ATP binding"/>
    <property type="evidence" value="ECO:0007669"/>
    <property type="project" value="UniProtKB-KW"/>
</dbReference>
<keyword evidence="1" id="KW-0813">Transport</keyword>
<dbReference type="InterPro" id="IPR027417">
    <property type="entry name" value="P-loop_NTPase"/>
</dbReference>
<dbReference type="AlphaFoldDB" id="A0A956RN09"/>
<proteinExistence type="predicted"/>
<dbReference type="InterPro" id="IPR003593">
    <property type="entry name" value="AAA+_ATPase"/>
</dbReference>
<dbReference type="Proteomes" id="UP000697710">
    <property type="component" value="Unassembled WGS sequence"/>
</dbReference>
<evidence type="ECO:0000313" key="6">
    <source>
        <dbReference type="Proteomes" id="UP000697710"/>
    </source>
</evidence>
<comment type="caution">
    <text evidence="5">The sequence shown here is derived from an EMBL/GenBank/DDBJ whole genome shotgun (WGS) entry which is preliminary data.</text>
</comment>
<reference evidence="5" key="2">
    <citation type="journal article" date="2021" name="Microbiome">
        <title>Successional dynamics and alternative stable states in a saline activated sludge microbial community over 9 years.</title>
        <authorList>
            <person name="Wang Y."/>
            <person name="Ye J."/>
            <person name="Ju F."/>
            <person name="Liu L."/>
            <person name="Boyd J.A."/>
            <person name="Deng Y."/>
            <person name="Parks D.H."/>
            <person name="Jiang X."/>
            <person name="Yin X."/>
            <person name="Woodcroft B.J."/>
            <person name="Tyson G.W."/>
            <person name="Hugenholtz P."/>
            <person name="Polz M.F."/>
            <person name="Zhang T."/>
        </authorList>
    </citation>
    <scope>NUCLEOTIDE SEQUENCE</scope>
    <source>
        <strain evidence="5">HKST-UBA01</strain>
    </source>
</reference>
<evidence type="ECO:0000256" key="3">
    <source>
        <dbReference type="ARBA" id="ARBA00022840"/>
    </source>
</evidence>
<evidence type="ECO:0000313" key="5">
    <source>
        <dbReference type="EMBL" id="MCA9726628.1"/>
    </source>
</evidence>
<organism evidence="5 6">
    <name type="scientific">Eiseniibacteriota bacterium</name>
    <dbReference type="NCBI Taxonomy" id="2212470"/>
    <lineage>
        <taxon>Bacteria</taxon>
        <taxon>Candidatus Eiseniibacteriota</taxon>
    </lineage>
</organism>
<reference evidence="5" key="1">
    <citation type="submission" date="2020-04" db="EMBL/GenBank/DDBJ databases">
        <authorList>
            <person name="Zhang T."/>
        </authorList>
    </citation>
    <scope>NUCLEOTIDE SEQUENCE</scope>
    <source>
        <strain evidence="5">HKST-UBA01</strain>
    </source>
</reference>
<protein>
    <submittedName>
        <fullName evidence="5">ATP-binding cassette domain-containing protein</fullName>
    </submittedName>
</protein>
<dbReference type="GO" id="GO:0016887">
    <property type="term" value="F:ATP hydrolysis activity"/>
    <property type="evidence" value="ECO:0007669"/>
    <property type="project" value="InterPro"/>
</dbReference>
<name>A0A956RN09_UNCEI</name>
<sequence>MRNPASESPVVPIATPAALEWCGVSLDLGEFAIQEVSVRVDPGQWVCIVGSTGAGKTLLLEVAAGFLRPGSGCVLRNGQDITTLPPERRRIAYVPQDDLLFPHLDVRSNLLFGVRRRDTAVMERLASIADDLGIAHLLRRKIDAISGGEAQRIALGRALLLDLDLLLLDECTSALDEETREIIGAFLAVERRSRDLSVVQVTHESAGALRLADVIVSMDKGRLVNRETGVRTSPVERIGGIG</sequence>
<dbReference type="PROSITE" id="PS50893">
    <property type="entry name" value="ABC_TRANSPORTER_2"/>
    <property type="match status" value="1"/>
</dbReference>
<dbReference type="InterPro" id="IPR050093">
    <property type="entry name" value="ABC_SmlMolc_Importer"/>
</dbReference>
<evidence type="ECO:0000256" key="1">
    <source>
        <dbReference type="ARBA" id="ARBA00022448"/>
    </source>
</evidence>
<dbReference type="SMART" id="SM00382">
    <property type="entry name" value="AAA"/>
    <property type="match status" value="1"/>
</dbReference>
<keyword evidence="2" id="KW-0547">Nucleotide-binding</keyword>
<dbReference type="SUPFAM" id="SSF52540">
    <property type="entry name" value="P-loop containing nucleoside triphosphate hydrolases"/>
    <property type="match status" value="1"/>
</dbReference>
<dbReference type="InterPro" id="IPR003439">
    <property type="entry name" value="ABC_transporter-like_ATP-bd"/>
</dbReference>
<dbReference type="EMBL" id="JAGQHR010000050">
    <property type="protein sequence ID" value="MCA9726628.1"/>
    <property type="molecule type" value="Genomic_DNA"/>
</dbReference>
<dbReference type="PANTHER" id="PTHR42781">
    <property type="entry name" value="SPERMIDINE/PUTRESCINE IMPORT ATP-BINDING PROTEIN POTA"/>
    <property type="match status" value="1"/>
</dbReference>
<dbReference type="PANTHER" id="PTHR42781:SF4">
    <property type="entry name" value="SPERMIDINE_PUTRESCINE IMPORT ATP-BINDING PROTEIN POTA"/>
    <property type="match status" value="1"/>
</dbReference>
<keyword evidence="3 5" id="KW-0067">ATP-binding</keyword>
<evidence type="ECO:0000256" key="2">
    <source>
        <dbReference type="ARBA" id="ARBA00022741"/>
    </source>
</evidence>
<dbReference type="PROSITE" id="PS00211">
    <property type="entry name" value="ABC_TRANSPORTER_1"/>
    <property type="match status" value="1"/>
</dbReference>
<dbReference type="Gene3D" id="3.40.50.300">
    <property type="entry name" value="P-loop containing nucleotide triphosphate hydrolases"/>
    <property type="match status" value="1"/>
</dbReference>
<accession>A0A956RN09</accession>
<feature type="domain" description="ABC transporter" evidence="4">
    <location>
        <begin position="13"/>
        <end position="242"/>
    </location>
</feature>
<gene>
    <name evidence="5" type="ORF">KC729_03030</name>
</gene>
<dbReference type="InterPro" id="IPR017871">
    <property type="entry name" value="ABC_transporter-like_CS"/>
</dbReference>